<dbReference type="PANTHER" id="PTHR42029:SF3">
    <property type="entry name" value="AN04G07800"/>
    <property type="match status" value="1"/>
</dbReference>
<keyword evidence="1" id="KW-0732">Signal</keyword>
<dbReference type="VEuPathDB" id="FungiDB:EYZ11_003792"/>
<dbReference type="EMBL" id="SOSA01000101">
    <property type="protein sequence ID" value="THC96734.1"/>
    <property type="molecule type" value="Genomic_DNA"/>
</dbReference>
<gene>
    <name evidence="2" type="ORF">ATNIH1004_001686</name>
    <name evidence="3" type="ORF">EYZ11_003792</name>
</gene>
<dbReference type="Proteomes" id="UP000308092">
    <property type="component" value="Unassembled WGS sequence"/>
</dbReference>
<dbReference type="RefSeq" id="XP_033432142.1">
    <property type="nucleotide sequence ID" value="XM_033566385.1"/>
</dbReference>
<sequence length="123" mass="13929">MLLSMCISLVFVIIDTCAIAGAFHTKLPVGIEPFWKLSFIFKCLCDTVILDDFKQALDRIRKHWIQMHLQQDETSLWNLRDTNVDGPPVPQNNLPEGASGIHVTYGFTVSEPHVESLRPHSQV</sequence>
<dbReference type="PANTHER" id="PTHR42029">
    <property type="entry name" value="AN04G07800"/>
    <property type="match status" value="1"/>
</dbReference>
<evidence type="ECO:0000313" key="3">
    <source>
        <dbReference type="EMBL" id="THC96734.1"/>
    </source>
</evidence>
<dbReference type="OrthoDB" id="5420247at2759"/>
<name>A0A4V3UPW3_9EURO</name>
<dbReference type="EMBL" id="QUQM01000002">
    <property type="protein sequence ID" value="KAA8652781.1"/>
    <property type="molecule type" value="Genomic_DNA"/>
</dbReference>
<feature type="signal peptide" evidence="1">
    <location>
        <begin position="1"/>
        <end position="20"/>
    </location>
</feature>
<accession>A0A4V3UPW3</accession>
<dbReference type="GeneID" id="54324388"/>
<evidence type="ECO:0000256" key="1">
    <source>
        <dbReference type="SAM" id="SignalP"/>
    </source>
</evidence>
<comment type="caution">
    <text evidence="3">The sequence shown here is derived from an EMBL/GenBank/DDBJ whole genome shotgun (WGS) entry which is preliminary data.</text>
</comment>
<organism evidence="3 4">
    <name type="scientific">Aspergillus tanneri</name>
    <dbReference type="NCBI Taxonomy" id="1220188"/>
    <lineage>
        <taxon>Eukaryota</taxon>
        <taxon>Fungi</taxon>
        <taxon>Dikarya</taxon>
        <taxon>Ascomycota</taxon>
        <taxon>Pezizomycotina</taxon>
        <taxon>Eurotiomycetes</taxon>
        <taxon>Eurotiomycetidae</taxon>
        <taxon>Eurotiales</taxon>
        <taxon>Aspergillaceae</taxon>
        <taxon>Aspergillus</taxon>
        <taxon>Aspergillus subgen. Circumdati</taxon>
    </lineage>
</organism>
<evidence type="ECO:0000313" key="4">
    <source>
        <dbReference type="Proteomes" id="UP000308092"/>
    </source>
</evidence>
<reference evidence="2 5" key="2">
    <citation type="submission" date="2019-08" db="EMBL/GenBank/DDBJ databases">
        <title>The genome sequence of a newly discovered highly antifungal drug resistant Aspergillus species, Aspergillus tanneri NIH 1004.</title>
        <authorList>
            <person name="Mounaud S."/>
            <person name="Singh I."/>
            <person name="Joardar V."/>
            <person name="Pakala S."/>
            <person name="Pakala S."/>
            <person name="Venepally P."/>
            <person name="Chung J.K."/>
            <person name="Losada L."/>
            <person name="Nierman W.C."/>
        </authorList>
    </citation>
    <scope>NUCLEOTIDE SEQUENCE [LARGE SCALE GENOMIC DNA]</scope>
    <source>
        <strain evidence="2 5">NIH1004</strain>
    </source>
</reference>
<keyword evidence="4" id="KW-1185">Reference proteome</keyword>
<proteinExistence type="predicted"/>
<evidence type="ECO:0000313" key="5">
    <source>
        <dbReference type="Proteomes" id="UP000324241"/>
    </source>
</evidence>
<reference evidence="3 4" key="1">
    <citation type="submission" date="2019-03" db="EMBL/GenBank/DDBJ databases">
        <title>The genome sequence of a newly discovered highly antifungal drug resistant Aspergillus species, Aspergillus tanneri NIH 1004.</title>
        <authorList>
            <person name="Mounaud S."/>
            <person name="Singh I."/>
            <person name="Joardar V."/>
            <person name="Pakala S."/>
            <person name="Pakala S."/>
            <person name="Venepally P."/>
            <person name="Hoover J."/>
            <person name="Nierman W."/>
            <person name="Chung J."/>
            <person name="Losada L."/>
        </authorList>
    </citation>
    <scope>NUCLEOTIDE SEQUENCE [LARGE SCALE GENOMIC DNA]</scope>
    <source>
        <strain evidence="3 4">NIH1004</strain>
    </source>
</reference>
<protein>
    <submittedName>
        <fullName evidence="3">Uncharacterized protein</fullName>
    </submittedName>
</protein>
<dbReference type="AlphaFoldDB" id="A0A4V3UPW3"/>
<feature type="chain" id="PRO_5036125444" evidence="1">
    <location>
        <begin position="21"/>
        <end position="123"/>
    </location>
</feature>
<dbReference type="Proteomes" id="UP000324241">
    <property type="component" value="Unassembled WGS sequence"/>
</dbReference>
<dbReference type="STRING" id="1220188.A0A4V3UPW3"/>
<evidence type="ECO:0000313" key="2">
    <source>
        <dbReference type="EMBL" id="KAA8652781.1"/>
    </source>
</evidence>